<proteinExistence type="predicted"/>
<name>A0AAV5G5F3_9BASI</name>
<evidence type="ECO:0000259" key="2">
    <source>
        <dbReference type="PROSITE" id="PS50089"/>
    </source>
</evidence>
<dbReference type="InterPro" id="IPR001841">
    <property type="entry name" value="Znf_RING"/>
</dbReference>
<keyword evidence="1" id="KW-0862">Zinc</keyword>
<keyword evidence="1" id="KW-0863">Zinc-finger</keyword>
<dbReference type="AlphaFoldDB" id="A0AAV5G5F3"/>
<dbReference type="GO" id="GO:0008270">
    <property type="term" value="F:zinc ion binding"/>
    <property type="evidence" value="ECO:0007669"/>
    <property type="project" value="UniProtKB-KW"/>
</dbReference>
<dbReference type="Proteomes" id="UP001342314">
    <property type="component" value="Unassembled WGS sequence"/>
</dbReference>
<gene>
    <name evidence="3" type="ORF">Rhopal_000711-T1</name>
</gene>
<accession>A0AAV5G5F3</accession>
<dbReference type="Gene3D" id="3.30.40.10">
    <property type="entry name" value="Zinc/RING finger domain, C3HC4 (zinc finger)"/>
    <property type="match status" value="1"/>
</dbReference>
<sequence>MGKDLERFTSTLPDYLHCSICLDAAYPPYTTCSEQHLACATCAAELSVQEERPLLCPTCRRSASGHLRSAPGMKRALESYGYECEHLQCTWVGTVDEEPKHAAVQKYRFNTTKEHQACPRGGQNCGGYLNGGVTTRQQAPMHARLCSNHKRVMLSMFFSDDSDPDECDFDDSESEVDFLGEPMPKKIKLADPEPASA</sequence>
<comment type="caution">
    <text evidence="3">The sequence shown here is derived from an EMBL/GenBank/DDBJ whole genome shotgun (WGS) entry which is preliminary data.</text>
</comment>
<reference evidence="3 4" key="1">
    <citation type="submission" date="2021-12" db="EMBL/GenBank/DDBJ databases">
        <title>High titer production of polyol ester of fatty acids by Rhodotorula paludigena BS15 towards product separation-free biomass refinery.</title>
        <authorList>
            <person name="Mano J."/>
            <person name="Ono H."/>
            <person name="Tanaka T."/>
            <person name="Naito K."/>
            <person name="Sushida H."/>
            <person name="Ike M."/>
            <person name="Tokuyasu K."/>
            <person name="Kitaoka M."/>
        </authorList>
    </citation>
    <scope>NUCLEOTIDE SEQUENCE [LARGE SCALE GENOMIC DNA]</scope>
    <source>
        <strain evidence="3 4">BS15</strain>
    </source>
</reference>
<dbReference type="EMBL" id="BQKY01000002">
    <property type="protein sequence ID" value="GJN87756.1"/>
    <property type="molecule type" value="Genomic_DNA"/>
</dbReference>
<feature type="domain" description="RING-type" evidence="2">
    <location>
        <begin position="18"/>
        <end position="60"/>
    </location>
</feature>
<keyword evidence="1" id="KW-0479">Metal-binding</keyword>
<dbReference type="PROSITE" id="PS50089">
    <property type="entry name" value="ZF_RING_2"/>
    <property type="match status" value="1"/>
</dbReference>
<evidence type="ECO:0000313" key="3">
    <source>
        <dbReference type="EMBL" id="GJN87756.1"/>
    </source>
</evidence>
<keyword evidence="4" id="KW-1185">Reference proteome</keyword>
<organism evidence="3 4">
    <name type="scientific">Rhodotorula paludigena</name>
    <dbReference type="NCBI Taxonomy" id="86838"/>
    <lineage>
        <taxon>Eukaryota</taxon>
        <taxon>Fungi</taxon>
        <taxon>Dikarya</taxon>
        <taxon>Basidiomycota</taxon>
        <taxon>Pucciniomycotina</taxon>
        <taxon>Microbotryomycetes</taxon>
        <taxon>Sporidiobolales</taxon>
        <taxon>Sporidiobolaceae</taxon>
        <taxon>Rhodotorula</taxon>
    </lineage>
</organism>
<protein>
    <recommendedName>
        <fullName evidence="2">RING-type domain-containing protein</fullName>
    </recommendedName>
</protein>
<evidence type="ECO:0000313" key="4">
    <source>
        <dbReference type="Proteomes" id="UP001342314"/>
    </source>
</evidence>
<evidence type="ECO:0000256" key="1">
    <source>
        <dbReference type="PROSITE-ProRule" id="PRU00175"/>
    </source>
</evidence>
<dbReference type="SUPFAM" id="SSF57850">
    <property type="entry name" value="RING/U-box"/>
    <property type="match status" value="1"/>
</dbReference>
<dbReference type="InterPro" id="IPR013083">
    <property type="entry name" value="Znf_RING/FYVE/PHD"/>
</dbReference>